<dbReference type="InterPro" id="IPR036866">
    <property type="entry name" value="RibonucZ/Hydroxyglut_hydro"/>
</dbReference>
<dbReference type="CDD" id="cd07721">
    <property type="entry name" value="yflN-like_MBL-fold"/>
    <property type="match status" value="1"/>
</dbReference>
<dbReference type="RefSeq" id="WP_021282586.1">
    <property type="nucleotide sequence ID" value="NZ_JAGGLL010000028.1"/>
</dbReference>
<reference evidence="2 3" key="1">
    <citation type="submission" date="2021-03" db="EMBL/GenBank/DDBJ databases">
        <title>Genomic Encyclopedia of Type Strains, Phase IV (KMG-IV): sequencing the most valuable type-strain genomes for metagenomic binning, comparative biology and taxonomic classification.</title>
        <authorList>
            <person name="Goeker M."/>
        </authorList>
    </citation>
    <scope>NUCLEOTIDE SEQUENCE [LARGE SCALE GENOMIC DNA]</scope>
    <source>
        <strain evidence="2 3">DSM 28650</strain>
    </source>
</reference>
<keyword evidence="3" id="KW-1185">Reference proteome</keyword>
<dbReference type="SMART" id="SM00849">
    <property type="entry name" value="Lactamase_B"/>
    <property type="match status" value="1"/>
</dbReference>
<proteinExistence type="predicted"/>
<sequence>MNKLYVLDLNFDFNGNKDAIYPVLLTDDKEMVLIDCGYPNFLSLIEECAIKNNIDISNLTKIIITHNDFDHMGALGEFKRKYPHIKVMAAKEEVPYIEGKKKSLRLQQAENLYESLPDDEKPQAEIFHKTLESVENCKVDVALNHGDILDIAGGIEVVATPGHMPGHISLYHKESKSMIVGDALVLENGELSIALPKYTLDIKEALKSVEKFLNYDIDRIICYHGGVYTKDIKGSLKNIITDLD</sequence>
<evidence type="ECO:0000313" key="3">
    <source>
        <dbReference type="Proteomes" id="UP001519308"/>
    </source>
</evidence>
<dbReference type="Pfam" id="PF00753">
    <property type="entry name" value="Lactamase_B"/>
    <property type="match status" value="1"/>
</dbReference>
<dbReference type="SUPFAM" id="SSF56281">
    <property type="entry name" value="Metallo-hydrolase/oxidoreductase"/>
    <property type="match status" value="1"/>
</dbReference>
<dbReference type="InterPro" id="IPR050855">
    <property type="entry name" value="NDM-1-like"/>
</dbReference>
<dbReference type="Gene3D" id="3.60.15.10">
    <property type="entry name" value="Ribonuclease Z/Hydroxyacylglutathione hydrolase-like"/>
    <property type="match status" value="1"/>
</dbReference>
<gene>
    <name evidence="2" type="ORF">J2Z44_003225</name>
</gene>
<protein>
    <submittedName>
        <fullName evidence="2">Glyoxylase-like metal-dependent hydrolase (Beta-lactamase superfamily II)</fullName>
    </submittedName>
</protein>
<name>A0ABS4K6H9_9CLOT</name>
<dbReference type="EMBL" id="JAGGLL010000028">
    <property type="protein sequence ID" value="MBP2023388.1"/>
    <property type="molecule type" value="Genomic_DNA"/>
</dbReference>
<dbReference type="PANTHER" id="PTHR42951">
    <property type="entry name" value="METALLO-BETA-LACTAMASE DOMAIN-CONTAINING"/>
    <property type="match status" value="1"/>
</dbReference>
<comment type="caution">
    <text evidence="2">The sequence shown here is derived from an EMBL/GenBank/DDBJ whole genome shotgun (WGS) entry which is preliminary data.</text>
</comment>
<evidence type="ECO:0000313" key="2">
    <source>
        <dbReference type="EMBL" id="MBP2023388.1"/>
    </source>
</evidence>
<organism evidence="2 3">
    <name type="scientific">Clostridium punense</name>
    <dbReference type="NCBI Taxonomy" id="1054297"/>
    <lineage>
        <taxon>Bacteria</taxon>
        <taxon>Bacillati</taxon>
        <taxon>Bacillota</taxon>
        <taxon>Clostridia</taxon>
        <taxon>Eubacteriales</taxon>
        <taxon>Clostridiaceae</taxon>
        <taxon>Clostridium</taxon>
    </lineage>
</organism>
<evidence type="ECO:0000259" key="1">
    <source>
        <dbReference type="SMART" id="SM00849"/>
    </source>
</evidence>
<accession>A0ABS4K6H9</accession>
<dbReference type="Proteomes" id="UP001519308">
    <property type="component" value="Unassembled WGS sequence"/>
</dbReference>
<feature type="domain" description="Metallo-beta-lactamase" evidence="1">
    <location>
        <begin position="19"/>
        <end position="224"/>
    </location>
</feature>
<dbReference type="InterPro" id="IPR001279">
    <property type="entry name" value="Metallo-B-lactamas"/>
</dbReference>
<dbReference type="PANTHER" id="PTHR42951:SF15">
    <property type="entry name" value="METALLO-BETA-LACTAMASE SUPERFAMILY PROTEIN"/>
    <property type="match status" value="1"/>
</dbReference>